<reference evidence="1 2" key="1">
    <citation type="submission" date="2019-11" db="EMBL/GenBank/DDBJ databases">
        <title>Pedobacter sp. HMF7647 Genome sequencing and assembly.</title>
        <authorList>
            <person name="Kang H."/>
            <person name="Kim H."/>
            <person name="Joh K."/>
        </authorList>
    </citation>
    <scope>NUCLEOTIDE SEQUENCE [LARGE SCALE GENOMIC DNA]</scope>
    <source>
        <strain evidence="1 2">HMF7647</strain>
    </source>
</reference>
<comment type="caution">
    <text evidence="1">The sequence shown here is derived from an EMBL/GenBank/DDBJ whole genome shotgun (WGS) entry which is preliminary data.</text>
</comment>
<organism evidence="1 2">
    <name type="scientific">Hufsiella arboris</name>
    <dbReference type="NCBI Taxonomy" id="2695275"/>
    <lineage>
        <taxon>Bacteria</taxon>
        <taxon>Pseudomonadati</taxon>
        <taxon>Bacteroidota</taxon>
        <taxon>Sphingobacteriia</taxon>
        <taxon>Sphingobacteriales</taxon>
        <taxon>Sphingobacteriaceae</taxon>
        <taxon>Hufsiella</taxon>
    </lineage>
</organism>
<evidence type="ECO:0000313" key="2">
    <source>
        <dbReference type="Proteomes" id="UP000466586"/>
    </source>
</evidence>
<dbReference type="InterPro" id="IPR019861">
    <property type="entry name" value="PorP/SprF_Bacteroidetes"/>
</dbReference>
<gene>
    <name evidence="1" type="ORF">GS399_16385</name>
</gene>
<evidence type="ECO:0000313" key="1">
    <source>
        <dbReference type="EMBL" id="MXV52554.1"/>
    </source>
</evidence>
<name>A0A7K1YD86_9SPHI</name>
<dbReference type="AlphaFoldDB" id="A0A7K1YD86"/>
<accession>A0A7K1YD86</accession>
<proteinExistence type="predicted"/>
<dbReference type="Pfam" id="PF11751">
    <property type="entry name" value="PorP_SprF"/>
    <property type="match status" value="1"/>
</dbReference>
<keyword evidence="2" id="KW-1185">Reference proteome</keyword>
<dbReference type="RefSeq" id="WP_160845729.1">
    <property type="nucleotide sequence ID" value="NZ_WVHT01000008.1"/>
</dbReference>
<dbReference type="Proteomes" id="UP000466586">
    <property type="component" value="Unassembled WGS sequence"/>
</dbReference>
<protein>
    <submittedName>
        <fullName evidence="1">Type IX secretion system membrane protein PorP/SprF</fullName>
    </submittedName>
</protein>
<dbReference type="Gene3D" id="2.40.160.20">
    <property type="match status" value="1"/>
</dbReference>
<sequence>MKRLINLYNLFLLIVLLAIAGRVQAQLLPLNAQYYQNKYLSNPAFAGIDAGYSINGSFRKQWSNIPGSPITQAVTFDAQAGKTGWGINFFNEKSGGLQRTKAVATYAYHLPLGDNDQKLNFGLSVGALRDHLDMDDVNDPNDPSVARFNDRGTVVDADFGLAYTDKNLSVEAALPNMRMLFDREDDERYYSDRPTFYSAVGYKFTFGEAMNAIGVEPKVAYRGVKNFDDLWDAGVNVSLVNNKVFLMGMYHNTENATFGFGMNFKSTLSVMGFYDTNTSELNGYSNGNFEVSLRVNLKK</sequence>
<dbReference type="NCBIfam" id="TIGR03519">
    <property type="entry name" value="T9SS_PorP_fam"/>
    <property type="match status" value="1"/>
</dbReference>
<dbReference type="EMBL" id="WVHT01000008">
    <property type="protein sequence ID" value="MXV52554.1"/>
    <property type="molecule type" value="Genomic_DNA"/>
</dbReference>